<protein>
    <submittedName>
        <fullName evidence="1">Uncharacterized protein</fullName>
    </submittedName>
</protein>
<gene>
    <name evidence="1" type="ORF">M0813_11194</name>
</gene>
<keyword evidence="2" id="KW-1185">Reference proteome</keyword>
<comment type="caution">
    <text evidence="1">The sequence shown here is derived from an EMBL/GenBank/DDBJ whole genome shotgun (WGS) entry which is preliminary data.</text>
</comment>
<sequence>MSSLATIPQNKREQLVSDFTLELGCERSEALKYLSCGNFDYSSSLGLFILTKLLSTKRNNNKNTQTRTFLRKNGCTRNLTSKRSKFRHLIRSI</sequence>
<name>A0ABQ8ZFG4_9EUKA</name>
<evidence type="ECO:0000313" key="1">
    <source>
        <dbReference type="EMBL" id="KAJ6255634.1"/>
    </source>
</evidence>
<dbReference type="EMBL" id="JAOAOG010000003">
    <property type="protein sequence ID" value="KAJ6255634.1"/>
    <property type="molecule type" value="Genomic_DNA"/>
</dbReference>
<evidence type="ECO:0000313" key="2">
    <source>
        <dbReference type="Proteomes" id="UP001150062"/>
    </source>
</evidence>
<organism evidence="1 2">
    <name type="scientific">Anaeramoeba flamelloides</name>
    <dbReference type="NCBI Taxonomy" id="1746091"/>
    <lineage>
        <taxon>Eukaryota</taxon>
        <taxon>Metamonada</taxon>
        <taxon>Anaeramoebidae</taxon>
        <taxon>Anaeramoeba</taxon>
    </lineage>
</organism>
<dbReference type="Proteomes" id="UP001150062">
    <property type="component" value="Unassembled WGS sequence"/>
</dbReference>
<accession>A0ABQ8ZFG4</accession>
<reference evidence="1" key="1">
    <citation type="submission" date="2022-08" db="EMBL/GenBank/DDBJ databases">
        <title>Novel sulfate-reducing endosymbionts in the free-living metamonad Anaeramoeba.</title>
        <authorList>
            <person name="Jerlstrom-Hultqvist J."/>
            <person name="Cepicka I."/>
            <person name="Gallot-Lavallee L."/>
            <person name="Salas-Leiva D."/>
            <person name="Curtis B.A."/>
            <person name="Zahonova K."/>
            <person name="Pipaliya S."/>
            <person name="Dacks J."/>
            <person name="Roger A.J."/>
        </authorList>
    </citation>
    <scope>NUCLEOTIDE SEQUENCE</scope>
    <source>
        <strain evidence="1">Schooner1</strain>
    </source>
</reference>
<proteinExistence type="predicted"/>